<dbReference type="EMBL" id="JAPHNL010000320">
    <property type="protein sequence ID" value="MCX3063706.1"/>
    <property type="molecule type" value="Genomic_DNA"/>
</dbReference>
<dbReference type="Proteomes" id="UP001163064">
    <property type="component" value="Unassembled WGS sequence"/>
</dbReference>
<evidence type="ECO:0000313" key="2">
    <source>
        <dbReference type="EMBL" id="MCX3063706.1"/>
    </source>
</evidence>
<evidence type="ECO:0000256" key="1">
    <source>
        <dbReference type="SAM" id="SignalP"/>
    </source>
</evidence>
<dbReference type="RefSeq" id="WP_266604865.1">
    <property type="nucleotide sequence ID" value="NZ_JAPHNL010000320.1"/>
</dbReference>
<comment type="caution">
    <text evidence="2">The sequence shown here is derived from an EMBL/GenBank/DDBJ whole genome shotgun (WGS) entry which is preliminary data.</text>
</comment>
<feature type="signal peptide" evidence="1">
    <location>
        <begin position="1"/>
        <end position="27"/>
    </location>
</feature>
<keyword evidence="1" id="KW-0732">Signal</keyword>
<proteinExistence type="predicted"/>
<protein>
    <submittedName>
        <fullName evidence="2">Uncharacterized protein</fullName>
    </submittedName>
</protein>
<organism evidence="2 3">
    <name type="scientific">Streptomyces beihaiensis</name>
    <dbReference type="NCBI Taxonomy" id="2984495"/>
    <lineage>
        <taxon>Bacteria</taxon>
        <taxon>Bacillati</taxon>
        <taxon>Actinomycetota</taxon>
        <taxon>Actinomycetes</taxon>
        <taxon>Kitasatosporales</taxon>
        <taxon>Streptomycetaceae</taxon>
        <taxon>Streptomyces</taxon>
    </lineage>
</organism>
<feature type="chain" id="PRO_5046821776" evidence="1">
    <location>
        <begin position="28"/>
        <end position="63"/>
    </location>
</feature>
<evidence type="ECO:0000313" key="3">
    <source>
        <dbReference type="Proteomes" id="UP001163064"/>
    </source>
</evidence>
<reference evidence="2" key="1">
    <citation type="submission" date="2022-10" db="EMBL/GenBank/DDBJ databases">
        <title>Streptomyces beihaiensis sp. nov., a chitin degrading actinobacterium, isolated from shrimp pond soil.</title>
        <authorList>
            <person name="Xie J."/>
            <person name="Shen N."/>
        </authorList>
    </citation>
    <scope>NUCLEOTIDE SEQUENCE</scope>
    <source>
        <strain evidence="2">GXMU-J5</strain>
    </source>
</reference>
<keyword evidence="3" id="KW-1185">Reference proteome</keyword>
<accession>A0ABT3U4X7</accession>
<gene>
    <name evidence="2" type="ORF">OFY01_28895</name>
</gene>
<sequence>MSASRPVRGLFTVLAAALLLAATLFLADARSATTVGAPKTGSTATTGARAQVVAAGSDSLIWG</sequence>
<name>A0ABT3U4X7_9ACTN</name>